<dbReference type="STRING" id="1448308.A0A2T2N3X5"/>
<reference evidence="1 2" key="1">
    <citation type="journal article" date="2018" name="Front. Microbiol.">
        <title>Genome-Wide Analysis of Corynespora cassiicola Leaf Fall Disease Putative Effectors.</title>
        <authorList>
            <person name="Lopez D."/>
            <person name="Ribeiro S."/>
            <person name="Label P."/>
            <person name="Fumanal B."/>
            <person name="Venisse J.S."/>
            <person name="Kohler A."/>
            <person name="de Oliveira R.R."/>
            <person name="Labutti K."/>
            <person name="Lipzen A."/>
            <person name="Lail K."/>
            <person name="Bauer D."/>
            <person name="Ohm R.A."/>
            <person name="Barry K.W."/>
            <person name="Spatafora J."/>
            <person name="Grigoriev I.V."/>
            <person name="Martin F.M."/>
            <person name="Pujade-Renaud V."/>
        </authorList>
    </citation>
    <scope>NUCLEOTIDE SEQUENCE [LARGE SCALE GENOMIC DNA]</scope>
    <source>
        <strain evidence="1 2">Philippines</strain>
    </source>
</reference>
<dbReference type="PANTHER" id="PTHR37535">
    <property type="entry name" value="FLUG DOMAIN PROTEIN"/>
    <property type="match status" value="1"/>
</dbReference>
<dbReference type="OrthoDB" id="3794568at2759"/>
<name>A0A2T2N3X5_CORCC</name>
<dbReference type="InterPro" id="IPR021842">
    <property type="entry name" value="DUF3435"/>
</dbReference>
<gene>
    <name evidence="1" type="ORF">BS50DRAFT_640525</name>
</gene>
<sequence length="577" mass="66373">MDSLTVQRGTKKQSPADRIRLAVENGLPIDSSAISNEPAFKKLAPLSKVPYDSMLALWEAYRAEFPGQDPESLSTLKNFVTSAALATTGRINDSNRRPTPDTLKTKVRQFAGAYKRKYKKAIPQDHVDSLYVHVDELVTIHDLPTEKRAIKFLTLDNYVYMQQFFWQNDHHTYRHEGVRVYTAALFTMHCYSSSRLREICMSKYKDLQCIVCWDKEQPDIEISFKREHAKGRRNDPKKPEHMIYERLDPTPPLFANAAVYLLPIFLSAGAFREFKTLDQVLTVRPKPNETYWVLDWEDSIREDPVFPEMLASGPTKKEKNPNSWGSQCSDWALRAGFPSGMGLHAPRREALIKADDAGYSLSTIKKFASQVTDSTLGRHYLHDMSNVDGAATFLGLRKKTDLTANFRSVSMGRNPDLLLTLPASMQHDLEMREDYSSLWKEIDSLDSQIRDAESSKISQELRTRQSELYTQRRKIRQQELKKYQASQRRDYDSKTDTHMSDWRRTYFEQVVCHMVPERARLASTLLLAKPLRSPEGISAMQDLLMLLESDSFVGYQDSLRPVDGRCRVQSCSEPMRK</sequence>
<evidence type="ECO:0000313" key="1">
    <source>
        <dbReference type="EMBL" id="PSN60121.1"/>
    </source>
</evidence>
<evidence type="ECO:0000313" key="2">
    <source>
        <dbReference type="Proteomes" id="UP000240883"/>
    </source>
</evidence>
<proteinExistence type="predicted"/>
<dbReference type="AlphaFoldDB" id="A0A2T2N3X5"/>
<dbReference type="Pfam" id="PF11917">
    <property type="entry name" value="DUF3435"/>
    <property type="match status" value="1"/>
</dbReference>
<organism evidence="1 2">
    <name type="scientific">Corynespora cassiicola Philippines</name>
    <dbReference type="NCBI Taxonomy" id="1448308"/>
    <lineage>
        <taxon>Eukaryota</taxon>
        <taxon>Fungi</taxon>
        <taxon>Dikarya</taxon>
        <taxon>Ascomycota</taxon>
        <taxon>Pezizomycotina</taxon>
        <taxon>Dothideomycetes</taxon>
        <taxon>Pleosporomycetidae</taxon>
        <taxon>Pleosporales</taxon>
        <taxon>Corynesporascaceae</taxon>
        <taxon>Corynespora</taxon>
    </lineage>
</organism>
<dbReference type="EMBL" id="KZ678151">
    <property type="protein sequence ID" value="PSN60121.1"/>
    <property type="molecule type" value="Genomic_DNA"/>
</dbReference>
<dbReference type="Proteomes" id="UP000240883">
    <property type="component" value="Unassembled WGS sequence"/>
</dbReference>
<protein>
    <submittedName>
        <fullName evidence="1">Uncharacterized protein</fullName>
    </submittedName>
</protein>
<dbReference type="PANTHER" id="PTHR37535:SF3">
    <property type="entry name" value="FLUG DOMAIN-CONTAINING PROTEIN"/>
    <property type="match status" value="1"/>
</dbReference>
<keyword evidence="2" id="KW-1185">Reference proteome</keyword>
<accession>A0A2T2N3X5</accession>